<evidence type="ECO:0000313" key="2">
    <source>
        <dbReference type="Proteomes" id="UP000433359"/>
    </source>
</evidence>
<gene>
    <name evidence="1" type="ORF">FYJ25_02835</name>
</gene>
<comment type="caution">
    <text evidence="1">The sequence shown here is derived from an EMBL/GenBank/DDBJ whole genome shotgun (WGS) entry which is preliminary data.</text>
</comment>
<dbReference type="AlphaFoldDB" id="A0A6N7XWX3"/>
<name>A0A6N7XWX3_9FIRM</name>
<dbReference type="Proteomes" id="UP000433359">
    <property type="component" value="Unassembled WGS sequence"/>
</dbReference>
<protein>
    <submittedName>
        <fullName evidence="1">Uncharacterized protein</fullName>
    </submittedName>
</protein>
<organism evidence="1 2">
    <name type="scientific">Anaerobutyricum soehngenii</name>
    <dbReference type="NCBI Taxonomy" id="105843"/>
    <lineage>
        <taxon>Bacteria</taxon>
        <taxon>Bacillati</taxon>
        <taxon>Bacillota</taxon>
        <taxon>Clostridia</taxon>
        <taxon>Lachnospirales</taxon>
        <taxon>Lachnospiraceae</taxon>
        <taxon>Anaerobutyricum</taxon>
    </lineage>
</organism>
<accession>A0A6N7XWX3</accession>
<sequence length="60" mass="7254">MIYSSEYSSLEDLEKQYHAIGVSVVMDQKMIVNRDKYRNTDEWLDDMIEIMKIYQKICNE</sequence>
<evidence type="ECO:0000313" key="1">
    <source>
        <dbReference type="EMBL" id="MSU81321.1"/>
    </source>
</evidence>
<reference evidence="1 2" key="1">
    <citation type="submission" date="2019-08" db="EMBL/GenBank/DDBJ databases">
        <title>In-depth cultivation of the pig gut microbiome towards novel bacterial diversity and tailored functional studies.</title>
        <authorList>
            <person name="Wylensek D."/>
            <person name="Hitch T.C.A."/>
            <person name="Clavel T."/>
        </authorList>
    </citation>
    <scope>NUCLEOTIDE SEQUENCE [LARGE SCALE GENOMIC DNA]</scope>
    <source>
        <strain evidence="1 2">BSM-383-APC-4H</strain>
    </source>
</reference>
<proteinExistence type="predicted"/>
<dbReference type="RefSeq" id="WP_154580486.1">
    <property type="nucleotide sequence ID" value="NZ_VULP01000003.1"/>
</dbReference>
<dbReference type="EMBL" id="VULP01000003">
    <property type="protein sequence ID" value="MSU81321.1"/>
    <property type="molecule type" value="Genomic_DNA"/>
</dbReference>